<evidence type="ECO:0000313" key="1">
    <source>
        <dbReference type="EMBL" id="SVD85286.1"/>
    </source>
</evidence>
<organism evidence="1">
    <name type="scientific">marine metagenome</name>
    <dbReference type="NCBI Taxonomy" id="408172"/>
    <lineage>
        <taxon>unclassified sequences</taxon>
        <taxon>metagenomes</taxon>
        <taxon>ecological metagenomes</taxon>
    </lineage>
</organism>
<sequence>MFVSVYCIGHICSLSLTTFKAIISKNSIKTTNLF</sequence>
<dbReference type="EMBL" id="UINC01177568">
    <property type="protein sequence ID" value="SVD85286.1"/>
    <property type="molecule type" value="Genomic_DNA"/>
</dbReference>
<name>A0A382YPQ9_9ZZZZ</name>
<gene>
    <name evidence="1" type="ORF">METZ01_LOCUS438140</name>
</gene>
<proteinExistence type="predicted"/>
<dbReference type="AlphaFoldDB" id="A0A382YPQ9"/>
<protein>
    <submittedName>
        <fullName evidence="1">Uncharacterized protein</fullName>
    </submittedName>
</protein>
<accession>A0A382YPQ9</accession>
<reference evidence="1" key="1">
    <citation type="submission" date="2018-05" db="EMBL/GenBank/DDBJ databases">
        <authorList>
            <person name="Lanie J.A."/>
            <person name="Ng W.-L."/>
            <person name="Kazmierczak K.M."/>
            <person name="Andrzejewski T.M."/>
            <person name="Davidsen T.M."/>
            <person name="Wayne K.J."/>
            <person name="Tettelin H."/>
            <person name="Glass J.I."/>
            <person name="Rusch D."/>
            <person name="Podicherti R."/>
            <person name="Tsui H.-C.T."/>
            <person name="Winkler M.E."/>
        </authorList>
    </citation>
    <scope>NUCLEOTIDE SEQUENCE</scope>
</reference>